<name>A0A5R8KBV3_9BACT</name>
<dbReference type="EMBL" id="VAUV01000013">
    <property type="protein sequence ID" value="TLD69415.1"/>
    <property type="molecule type" value="Genomic_DNA"/>
</dbReference>
<sequence length="123" mass="13863">MTQQSRQAIIQLLFLALYRDNHVSLAEDRVFNDALESLDWESASSRESFIFTSFDIAREAAIDPEKAEALFHQLTSTINEQGGSTEAFTWLSKVLSVDGLTSSEERFLNRIQSALFPESSDIN</sequence>
<organism evidence="1 2">
    <name type="scientific">Phragmitibacter flavus</name>
    <dbReference type="NCBI Taxonomy" id="2576071"/>
    <lineage>
        <taxon>Bacteria</taxon>
        <taxon>Pseudomonadati</taxon>
        <taxon>Verrucomicrobiota</taxon>
        <taxon>Verrucomicrobiia</taxon>
        <taxon>Verrucomicrobiales</taxon>
        <taxon>Verrucomicrobiaceae</taxon>
        <taxon>Phragmitibacter</taxon>
    </lineage>
</organism>
<gene>
    <name evidence="1" type="ORF">FEM03_17365</name>
</gene>
<proteinExistence type="predicted"/>
<dbReference type="InterPro" id="IPR029024">
    <property type="entry name" value="TerB-like"/>
</dbReference>
<evidence type="ECO:0000313" key="1">
    <source>
        <dbReference type="EMBL" id="TLD69415.1"/>
    </source>
</evidence>
<dbReference type="Gene3D" id="1.10.3680.10">
    <property type="entry name" value="TerB-like"/>
    <property type="match status" value="1"/>
</dbReference>
<comment type="caution">
    <text evidence="1">The sequence shown here is derived from an EMBL/GenBank/DDBJ whole genome shotgun (WGS) entry which is preliminary data.</text>
</comment>
<dbReference type="RefSeq" id="WP_138087558.1">
    <property type="nucleotide sequence ID" value="NZ_VAUV01000013.1"/>
</dbReference>
<protein>
    <recommendedName>
        <fullName evidence="3">TerB family tellurite resistance protein</fullName>
    </recommendedName>
</protein>
<accession>A0A5R8KBV3</accession>
<dbReference type="Proteomes" id="UP000306196">
    <property type="component" value="Unassembled WGS sequence"/>
</dbReference>
<dbReference type="AlphaFoldDB" id="A0A5R8KBV3"/>
<evidence type="ECO:0000313" key="2">
    <source>
        <dbReference type="Proteomes" id="UP000306196"/>
    </source>
</evidence>
<keyword evidence="2" id="KW-1185">Reference proteome</keyword>
<dbReference type="OrthoDB" id="193989at2"/>
<evidence type="ECO:0008006" key="3">
    <source>
        <dbReference type="Google" id="ProtNLM"/>
    </source>
</evidence>
<reference evidence="1 2" key="1">
    <citation type="submission" date="2019-05" db="EMBL/GenBank/DDBJ databases">
        <title>Verrucobacter flavum gen. nov., sp. nov. a new member of the family Verrucomicrobiaceae.</title>
        <authorList>
            <person name="Szuroczki S."/>
            <person name="Abbaszade G."/>
            <person name="Szabo A."/>
            <person name="Felfoldi T."/>
            <person name="Schumann P."/>
            <person name="Boka K."/>
            <person name="Keki Z."/>
            <person name="Toumi M."/>
            <person name="Toth E."/>
        </authorList>
    </citation>
    <scope>NUCLEOTIDE SEQUENCE [LARGE SCALE GENOMIC DNA]</scope>
    <source>
        <strain evidence="1 2">MG-N-17</strain>
    </source>
</reference>